<dbReference type="EC" id="3.1.4.4" evidence="7"/>
<evidence type="ECO:0000313" key="10">
    <source>
        <dbReference type="EMBL" id="PWN28305.1"/>
    </source>
</evidence>
<feature type="domain" description="PLD phosphodiesterase" evidence="9">
    <location>
        <begin position="1233"/>
        <end position="1260"/>
    </location>
</feature>
<sequence length="1744" mass="194899">MTAAGSSLPDALHQVSDAAAWALGLSGNEDPKGGDGGAQAPQDGDDDDHDSDDDKPKIDEAKDEDGNPAGTSGKTWFGSLLPGLGNHANDPANAANDAYYHDSVGNDSRGEEEKGKPINGGQKSNVAAAGRKDDALARALHHRPQPQGHRDDEDDEEHRKVDPKSVDCQENQDVTLSSANPVDEAVQSERNDAEYRGKHPEAYPEQPQHEEHPAHRGPMWASRPDDAQRQKIKEMKQKRKQAHKEERRRARKEEDGSQVDEGEGNDDSHDTTATRPQADRTTTAGSSRFRDIFFSKAPRTAASNDDDEEHARRGLRGAFGAGASEQEEDQAQGEEEGGNQNDKANDSKAGDGVAPQSSSGGDDKMKKISGVMLGRDGEGKELNGSASLSKDDKWAILKQRVQATGAVAKRRAEKSRQDQRRRVTGGLDMTAELQSGVLPVILLKMALERDEGGHRRVPVLLNHLRLKVTDSVNPLHNSQAIFRIELSYADDVLKWVIYRSLGDFLTLHTHYRAAALRGYVGKAVGGDSGTADGDVGLPRFPKTSLPYLRQLQSQGRMRGEEGRRMFAKFQRDALEDYIIELVKRVMFRPEANRLCKFFELSALGISLATRGGFSGKQGFLRVLSKGGRKKEQSSLLSPMHWIHAQEPKWFIVRESYIAICPGPETHEIHDVFLIDGEFRIERPKRIYKQAASLAVGGRGDDSEKGKSSEDTKTGSDDDGKKGEQGVDSNKTALLTEGQWSEQSVSQRNGANTDVSSHTFYIMNAERKLKLSAKSYRILEQFVASIERVALHSPFSRSNRFGSFAPIRLNVNAQWLIDGRDYYWEVSRALLLAKDRIMIHDWWLSPELYLRRPGQPKWRLDNILQKKAREGVKVFVILYNEVSNNFTPTDSGYSKSRLTALHPNIYVQRSPSHFQTGTFYWAHHEKMCAIDETIAFMGGFDLCFGRYDTPAHVLVDDVDADYNDDAGVKSEHLLGPATEDGREAHIWPGQDYANERVAEWSDLTKPAQDLFDRTRFPRMPWHDTGLQLIGQPARDLCRHFTQRWNFLLRNKNHKRKFPFLVPAPDFTPQELDKFQLTGTCEVQICRSAGPWSLGTNKTVEHSIQNAYLKCIQMSEHFVYIENQFFVTSTQVEGTMIENNIGNALVSRIIRAHREGTKWRAVVVIPLIPGFPMPISEPDASSVRIICDCQFRSICRGEHSIYGKLRREGIDADDYISFFSLRNWGKLKGGQLTTEQVYIHGKCAVFDDRIAIIGSANINERSQRGDRDSELACIIRDTDMLDSTMAGKPYKVGRFAHTMRIRLMREHLGVDVDAIEQREAANDAQEVRKQDRTDEDDMWDPDREQQRGSDDRTAKITKVSGRHRAQNLSTQAGMTITDAAKGAKAEAMDYMSGKGTGEGQNEMKQTGNDVHANDAERSRKIDDLLRDADKGEGLAQRPELSAGAGVKTDDDDGETVGHASEQKKHEELEAREEREDDHQLSTTVEERHLAEAHTNRHERAKSENPEDPPTKHRPPADRRHRMDESASAPILNRDDARRRIEAHMSANPWAPPLGVPTIDEDRFEDPVSDSFYKDMWLAAAIHNTQIYRKVFRCVPDDTVTTWSEYKAFQAWGDRLAKSGHFSKKEDQQARQDIPPEARAQMGGGTASGGGSASAHEEGSEKGDKSGSHKKTTSKDHSHNPAASAPSPGEPANDGGFSERELQQMEALLDETVGNLVIFPTRFLETEDRLRNFLFPLDVIQPLTVFA</sequence>
<dbReference type="GeneID" id="37027628"/>
<evidence type="ECO:0000313" key="11">
    <source>
        <dbReference type="Proteomes" id="UP000245884"/>
    </source>
</evidence>
<feature type="compositionally biased region" description="Polar residues" evidence="8">
    <location>
        <begin position="168"/>
        <end position="180"/>
    </location>
</feature>
<dbReference type="PANTHER" id="PTHR18896">
    <property type="entry name" value="PHOSPHOLIPASE D"/>
    <property type="match status" value="1"/>
</dbReference>
<evidence type="ECO:0000256" key="7">
    <source>
        <dbReference type="PIRNR" id="PIRNR009376"/>
    </source>
</evidence>
<feature type="region of interest" description="Disordered" evidence="8">
    <location>
        <begin position="696"/>
        <end position="729"/>
    </location>
</feature>
<feature type="compositionally biased region" description="Low complexity" evidence="8">
    <location>
        <begin position="86"/>
        <end position="102"/>
    </location>
</feature>
<dbReference type="RefSeq" id="XP_025362917.1">
    <property type="nucleotide sequence ID" value="XM_025505805.1"/>
</dbReference>
<dbReference type="InterPro" id="IPR016555">
    <property type="entry name" value="PLipase_D_euk"/>
</dbReference>
<feature type="compositionally biased region" description="Basic and acidic residues" evidence="8">
    <location>
        <begin position="157"/>
        <end position="167"/>
    </location>
</feature>
<dbReference type="GO" id="GO:0035556">
    <property type="term" value="P:intracellular signal transduction"/>
    <property type="evidence" value="ECO:0007669"/>
    <property type="project" value="InterPro"/>
</dbReference>
<dbReference type="GO" id="GO:0004630">
    <property type="term" value="F:phospholipase D activity"/>
    <property type="evidence" value="ECO:0007669"/>
    <property type="project" value="UniProtKB-UniRule"/>
</dbReference>
<feature type="compositionally biased region" description="Basic and acidic residues" evidence="8">
    <location>
        <begin position="1620"/>
        <end position="1633"/>
    </location>
</feature>
<feature type="compositionally biased region" description="Basic and acidic residues" evidence="8">
    <location>
        <begin position="698"/>
        <end position="724"/>
    </location>
</feature>
<feature type="compositionally biased region" description="Basic and acidic residues" evidence="8">
    <location>
        <begin position="1458"/>
        <end position="1522"/>
    </location>
</feature>
<feature type="compositionally biased region" description="Basic and acidic residues" evidence="8">
    <location>
        <begin position="223"/>
        <end position="235"/>
    </location>
</feature>
<reference evidence="10 11" key="1">
    <citation type="journal article" date="2018" name="Mol. Biol. Evol.">
        <title>Broad Genomic Sampling Reveals a Smut Pathogenic Ancestry of the Fungal Clade Ustilaginomycotina.</title>
        <authorList>
            <person name="Kijpornyongpan T."/>
            <person name="Mondo S.J."/>
            <person name="Barry K."/>
            <person name="Sandor L."/>
            <person name="Lee J."/>
            <person name="Lipzen A."/>
            <person name="Pangilinan J."/>
            <person name="LaButti K."/>
            <person name="Hainaut M."/>
            <person name="Henrissat B."/>
            <person name="Grigoriev I.V."/>
            <person name="Spatafora J.W."/>
            <person name="Aime M.C."/>
        </authorList>
    </citation>
    <scope>NUCLEOTIDE SEQUENCE [LARGE SCALE GENOMIC DNA]</scope>
    <source>
        <strain evidence="10 11">MCA 5214</strain>
    </source>
</reference>
<feature type="region of interest" description="Disordered" evidence="8">
    <location>
        <begin position="1315"/>
        <end position="1373"/>
    </location>
</feature>
<dbReference type="SMART" id="SM00155">
    <property type="entry name" value="PLDc"/>
    <property type="match status" value="2"/>
</dbReference>
<feature type="compositionally biased region" description="Low complexity" evidence="8">
    <location>
        <begin position="1678"/>
        <end position="1689"/>
    </location>
</feature>
<dbReference type="Pfam" id="PF13091">
    <property type="entry name" value="PLDc_2"/>
    <property type="match status" value="1"/>
</dbReference>
<evidence type="ECO:0000256" key="2">
    <source>
        <dbReference type="ARBA" id="ARBA00008664"/>
    </source>
</evidence>
<dbReference type="GO" id="GO:0006654">
    <property type="term" value="P:phosphatidic acid biosynthetic process"/>
    <property type="evidence" value="ECO:0007669"/>
    <property type="project" value="InterPro"/>
</dbReference>
<dbReference type="SMART" id="SM00233">
    <property type="entry name" value="PH"/>
    <property type="match status" value="1"/>
</dbReference>
<evidence type="ECO:0000256" key="6">
    <source>
        <dbReference type="ARBA" id="ARBA00023098"/>
    </source>
</evidence>
<dbReference type="EMBL" id="KZ819665">
    <property type="protein sequence ID" value="PWN28305.1"/>
    <property type="molecule type" value="Genomic_DNA"/>
</dbReference>
<organism evidence="10 11">
    <name type="scientific">Jaminaea rosea</name>
    <dbReference type="NCBI Taxonomy" id="1569628"/>
    <lineage>
        <taxon>Eukaryota</taxon>
        <taxon>Fungi</taxon>
        <taxon>Dikarya</taxon>
        <taxon>Basidiomycota</taxon>
        <taxon>Ustilaginomycotina</taxon>
        <taxon>Exobasidiomycetes</taxon>
        <taxon>Microstromatales</taxon>
        <taxon>Microstromatales incertae sedis</taxon>
        <taxon>Jaminaea</taxon>
    </lineage>
</organism>
<evidence type="ECO:0000259" key="9">
    <source>
        <dbReference type="PROSITE" id="PS50035"/>
    </source>
</evidence>
<keyword evidence="11" id="KW-1185">Reference proteome</keyword>
<dbReference type="PROSITE" id="PS50035">
    <property type="entry name" value="PLD"/>
    <property type="match status" value="2"/>
</dbReference>
<keyword evidence="6" id="KW-0443">Lipid metabolism</keyword>
<feature type="compositionally biased region" description="Basic and acidic residues" evidence="8">
    <location>
        <begin position="1315"/>
        <end position="1330"/>
    </location>
</feature>
<protein>
    <recommendedName>
        <fullName evidence="7">Phospholipase</fullName>
        <ecNumber evidence="7">3.1.4.4</ecNumber>
    </recommendedName>
</protein>
<feature type="region of interest" description="Disordered" evidence="8">
    <location>
        <begin position="1388"/>
        <end position="1415"/>
    </location>
</feature>
<dbReference type="CDD" id="cd01254">
    <property type="entry name" value="PH_PLD"/>
    <property type="match status" value="1"/>
</dbReference>
<dbReference type="PIRSF" id="PIRSF009376">
    <property type="entry name" value="Phospholipase_D_euk"/>
    <property type="match status" value="1"/>
</dbReference>
<name>A0A316UYT0_9BASI</name>
<dbReference type="PANTHER" id="PTHR18896:SF76">
    <property type="entry name" value="PHOSPHOLIPASE"/>
    <property type="match status" value="1"/>
</dbReference>
<keyword evidence="4 7" id="KW-0378">Hydrolase</keyword>
<evidence type="ECO:0000256" key="4">
    <source>
        <dbReference type="ARBA" id="ARBA00022801"/>
    </source>
</evidence>
<dbReference type="Proteomes" id="UP000245884">
    <property type="component" value="Unassembled WGS sequence"/>
</dbReference>
<feature type="region of interest" description="Disordered" evidence="8">
    <location>
        <begin position="1619"/>
        <end position="1694"/>
    </location>
</feature>
<comment type="similarity">
    <text evidence="2 7">Belongs to the phospholipase D family.</text>
</comment>
<proteinExistence type="inferred from homology"/>
<feature type="region of interest" description="Disordered" evidence="8">
    <location>
        <begin position="1429"/>
        <end position="1526"/>
    </location>
</feature>
<feature type="compositionally biased region" description="Acidic residues" evidence="8">
    <location>
        <begin position="256"/>
        <end position="265"/>
    </location>
</feature>
<evidence type="ECO:0000256" key="1">
    <source>
        <dbReference type="ARBA" id="ARBA00000798"/>
    </source>
</evidence>
<dbReference type="InterPro" id="IPR015679">
    <property type="entry name" value="PLipase_D_fam"/>
</dbReference>
<feature type="compositionally biased region" description="Basic and acidic residues" evidence="8">
    <location>
        <begin position="1338"/>
        <end position="1352"/>
    </location>
</feature>
<evidence type="ECO:0000256" key="8">
    <source>
        <dbReference type="SAM" id="MobiDB-lite"/>
    </source>
</evidence>
<evidence type="ECO:0000256" key="3">
    <source>
        <dbReference type="ARBA" id="ARBA00022737"/>
    </source>
</evidence>
<keyword evidence="5 7" id="KW-0442">Lipid degradation</keyword>
<dbReference type="InterPro" id="IPR025202">
    <property type="entry name" value="PLD-like_dom"/>
</dbReference>
<gene>
    <name evidence="10" type="ORF">BDZ90DRAFT_231298</name>
</gene>
<dbReference type="OrthoDB" id="14911at2759"/>
<feature type="compositionally biased region" description="Acidic residues" evidence="8">
    <location>
        <begin position="325"/>
        <end position="337"/>
    </location>
</feature>
<dbReference type="CDD" id="cd09138">
    <property type="entry name" value="PLDc_vPLD1_2_yPLD_like_1"/>
    <property type="match status" value="1"/>
</dbReference>
<evidence type="ECO:0000256" key="5">
    <source>
        <dbReference type="ARBA" id="ARBA00022963"/>
    </source>
</evidence>
<feature type="compositionally biased region" description="Basic and acidic residues" evidence="8">
    <location>
        <begin position="1652"/>
        <end position="1676"/>
    </location>
</feature>
<accession>A0A316UYT0</accession>
<dbReference type="STRING" id="1569628.A0A316UYT0"/>
<feature type="compositionally biased region" description="Basic and acidic residues" evidence="8">
    <location>
        <begin position="187"/>
        <end position="214"/>
    </location>
</feature>
<dbReference type="CDD" id="cd09141">
    <property type="entry name" value="PLDc_vPLD1_2_yPLD_like_2"/>
    <property type="match status" value="1"/>
</dbReference>
<dbReference type="InterPro" id="IPR001736">
    <property type="entry name" value="PLipase_D/transphosphatidylase"/>
</dbReference>
<feature type="compositionally biased region" description="Basic and acidic residues" evidence="8">
    <location>
        <begin position="243"/>
        <end position="255"/>
    </location>
</feature>
<keyword evidence="3" id="KW-0677">Repeat</keyword>
<feature type="domain" description="PLD phosphodiesterase" evidence="9">
    <location>
        <begin position="918"/>
        <end position="945"/>
    </location>
</feature>
<dbReference type="FunFam" id="3.30.870.10:FF:000011">
    <property type="entry name" value="Phospholipase"/>
    <property type="match status" value="1"/>
</dbReference>
<dbReference type="GO" id="GO:0009395">
    <property type="term" value="P:phospholipid catabolic process"/>
    <property type="evidence" value="ECO:0007669"/>
    <property type="project" value="TreeGrafter"/>
</dbReference>
<feature type="compositionally biased region" description="Polar residues" evidence="8">
    <location>
        <begin position="273"/>
        <end position="286"/>
    </location>
</feature>
<feature type="region of interest" description="Disordered" evidence="8">
    <location>
        <begin position="22"/>
        <end position="367"/>
    </location>
</feature>
<dbReference type="SUPFAM" id="SSF56024">
    <property type="entry name" value="Phospholipase D/nuclease"/>
    <property type="match status" value="2"/>
</dbReference>
<feature type="compositionally biased region" description="Gly residues" evidence="8">
    <location>
        <begin position="1639"/>
        <end position="1649"/>
    </location>
</feature>
<comment type="catalytic activity">
    <reaction evidence="1 7">
        <text>a 1,2-diacyl-sn-glycero-3-phosphocholine + H2O = a 1,2-diacyl-sn-glycero-3-phosphate + choline + H(+)</text>
        <dbReference type="Rhea" id="RHEA:14445"/>
        <dbReference type="ChEBI" id="CHEBI:15354"/>
        <dbReference type="ChEBI" id="CHEBI:15377"/>
        <dbReference type="ChEBI" id="CHEBI:15378"/>
        <dbReference type="ChEBI" id="CHEBI:57643"/>
        <dbReference type="ChEBI" id="CHEBI:58608"/>
        <dbReference type="EC" id="3.1.4.4"/>
    </reaction>
</comment>
<dbReference type="Gene3D" id="3.30.870.10">
    <property type="entry name" value="Endonuclease Chain A"/>
    <property type="match status" value="2"/>
</dbReference>
<dbReference type="InterPro" id="IPR001849">
    <property type="entry name" value="PH_domain"/>
</dbReference>